<keyword evidence="3" id="KW-1185">Reference proteome</keyword>
<dbReference type="InterPro" id="IPR028994">
    <property type="entry name" value="Integrin_alpha_N"/>
</dbReference>
<evidence type="ECO:0000256" key="1">
    <source>
        <dbReference type="ARBA" id="ARBA00022729"/>
    </source>
</evidence>
<evidence type="ECO:0000313" key="3">
    <source>
        <dbReference type="Proteomes" id="UP001153719"/>
    </source>
</evidence>
<dbReference type="RefSeq" id="WP_254172702.1">
    <property type="nucleotide sequence ID" value="NZ_LR882967.1"/>
</dbReference>
<protein>
    <submittedName>
        <fullName evidence="2">WD repeat-containing protein L264</fullName>
    </submittedName>
</protein>
<evidence type="ECO:0000313" key="2">
    <source>
        <dbReference type="EMBL" id="CAD5910542.1"/>
    </source>
</evidence>
<organism evidence="2 3">
    <name type="scientific">Planktothrix pseudagardhii</name>
    <dbReference type="NCBI Taxonomy" id="132604"/>
    <lineage>
        <taxon>Bacteria</taxon>
        <taxon>Bacillati</taxon>
        <taxon>Cyanobacteriota</taxon>
        <taxon>Cyanophyceae</taxon>
        <taxon>Oscillatoriophycideae</taxon>
        <taxon>Oscillatoriales</taxon>
        <taxon>Microcoleaceae</taxon>
        <taxon>Planktothrix</taxon>
    </lineage>
</organism>
<gene>
    <name evidence="2" type="ORF">NO713_00005</name>
</gene>
<dbReference type="AlphaFoldDB" id="A0A9W4CS99"/>
<proteinExistence type="predicted"/>
<dbReference type="PANTHER" id="PTHR35580">
    <property type="entry name" value="CELL SURFACE GLYCOPROTEIN (S-LAYER PROTEIN)-LIKE PROTEIN"/>
    <property type="match status" value="1"/>
</dbReference>
<dbReference type="SUPFAM" id="SSF101898">
    <property type="entry name" value="NHL repeat"/>
    <property type="match status" value="1"/>
</dbReference>
<dbReference type="InterPro" id="IPR011042">
    <property type="entry name" value="6-blade_b-propeller_TolB-like"/>
</dbReference>
<dbReference type="EMBL" id="LR882967">
    <property type="protein sequence ID" value="CAD5910542.1"/>
    <property type="molecule type" value="Genomic_DNA"/>
</dbReference>
<accession>A0A9W4CS99</accession>
<reference evidence="2" key="1">
    <citation type="submission" date="2020-09" db="EMBL/GenBank/DDBJ databases">
        <authorList>
            <person name="Blom J."/>
        </authorList>
    </citation>
    <scope>NUCLEOTIDE SEQUENCE</scope>
    <source>
        <strain evidence="2">No.713</strain>
    </source>
</reference>
<sequence length="844" mass="88541">MAENNSYIWAKNLGGINSDISRDISVDSAGNVYTTGFFDGTADFDPGIGTFNLSTNGLDDIFISKLNSQGNLLWAKNLGGTNNDNAYGISVDSAGNVYTTGGFQGTADFDPGAGTANLTSNGLEVFLSKLDSNGNFLWAKNFPQITPGLTSIAYDISVDSAGNIYTTGYFDGTVDFDPGAGTFNLTSNNTDIFISKLDSNGNFLWAKNFGGSGIDWAFGISVDSTGNVYTTGYFNGTADFDPGAGVANLNNNGLEDIFVSKLDSNGNYIWAKNFGGSASDTGSDISVDSAGNVYTTGGFNGTVDFDPDVALVNNLTSNGADDIFVSKLDSNGNYVWAKNLGGLNSDTGFGISLDSTGNVYTTGSIQGTADFDPGAGTANLPTNGLDDTFISKLDNNGNYIWAQSFGGVGQDVATGITLDESYNIYTTGYFSGTVDFDPNAGTANLTSAGADDGFISKLGIIPFEPINAGLTGVTGSDGVWGDYDNDGDLDVLISGVNSPTNLYQNNAGTFSIATTLPEASSGALAWGDYDNDGDLDIAFTGYNEFSVGTAQIYRNDGGIFNNIGAGFLNFYASDLAWGDYDNDGDLDLLINGSDYSNNIPTTKIYRNEGADTFVDSGTTIIGLEYGSVAWGDYDNDQDLDVVITGQSLTDTLTKIYRNDGGSFTDINAVLTGVNHSDAAWGDYDNDGDLDLGLTGIDSLSNQVTQIYNNTGGVFSPVAALVGVTDSSIAWGDYDNDGDLDLVVTGSNSAIVYRNEGANTFVDISTQLPTILEGSATWGDYNNDNTLNLLLTGSGLSEIYKNNSLLTNTIPTSPTNLNNVSSTEFDRYTVRLTLTAKPQAVSAKA</sequence>
<dbReference type="Pfam" id="PF06739">
    <property type="entry name" value="SBBP"/>
    <property type="match status" value="5"/>
</dbReference>
<dbReference type="SUPFAM" id="SSF69318">
    <property type="entry name" value="Integrin alpha N-terminal domain"/>
    <property type="match status" value="1"/>
</dbReference>
<dbReference type="Gene3D" id="2.120.10.30">
    <property type="entry name" value="TolB, C-terminal domain"/>
    <property type="match status" value="1"/>
</dbReference>
<dbReference type="InterPro" id="IPR013517">
    <property type="entry name" value="FG-GAP"/>
</dbReference>
<dbReference type="InterPro" id="IPR010620">
    <property type="entry name" value="SBBP_repeat"/>
</dbReference>
<dbReference type="InterPro" id="IPR052918">
    <property type="entry name" value="Motility_Chemotaxis_Reg"/>
</dbReference>
<dbReference type="Pfam" id="PF13517">
    <property type="entry name" value="FG-GAP_3"/>
    <property type="match status" value="2"/>
</dbReference>
<keyword evidence="1" id="KW-0732">Signal</keyword>
<dbReference type="Gene3D" id="2.130.10.130">
    <property type="entry name" value="Integrin alpha, N-terminal"/>
    <property type="match status" value="1"/>
</dbReference>
<dbReference type="KEGG" id="ppsu:NO713_00005"/>
<name>A0A9W4CS99_9CYAN</name>
<dbReference type="PANTHER" id="PTHR35580:SF1">
    <property type="entry name" value="PHYTASE-LIKE DOMAIN-CONTAINING PROTEIN"/>
    <property type="match status" value="1"/>
</dbReference>
<dbReference type="Proteomes" id="UP001153719">
    <property type="component" value="Chromosome"/>
</dbReference>